<feature type="chain" id="PRO_5034238786" description="GDSL lipase/acylhydrolase" evidence="2">
    <location>
        <begin position="21"/>
        <end position="317"/>
    </location>
</feature>
<dbReference type="InterPro" id="IPR051058">
    <property type="entry name" value="GDSL_Est/Lipase"/>
</dbReference>
<feature type="signal peptide" evidence="2">
    <location>
        <begin position="1"/>
        <end position="20"/>
    </location>
</feature>
<dbReference type="PANTHER" id="PTHR45648">
    <property type="entry name" value="GDSL LIPASE/ACYLHYDROLASE FAMILY PROTEIN (AFU_ORTHOLOGUE AFUA_4G14700)"/>
    <property type="match status" value="1"/>
</dbReference>
<dbReference type="SUPFAM" id="SSF52266">
    <property type="entry name" value="SGNH hydrolase"/>
    <property type="match status" value="1"/>
</dbReference>
<comment type="caution">
    <text evidence="3">The sequence shown here is derived from an EMBL/GenBank/DDBJ whole genome shotgun (WGS) entry which is preliminary data.</text>
</comment>
<dbReference type="PANTHER" id="PTHR45648:SF22">
    <property type="entry name" value="GDSL LIPASE_ACYLHYDROLASE FAMILY PROTEIN (AFU_ORTHOLOGUE AFUA_4G14700)"/>
    <property type="match status" value="1"/>
</dbReference>
<keyword evidence="4" id="KW-1185">Reference proteome</keyword>
<evidence type="ECO:0000313" key="4">
    <source>
        <dbReference type="Proteomes" id="UP000565441"/>
    </source>
</evidence>
<dbReference type="EMBL" id="JAACJP010000010">
    <property type="protein sequence ID" value="KAF5381804.1"/>
    <property type="molecule type" value="Genomic_DNA"/>
</dbReference>
<dbReference type="InterPro" id="IPR001087">
    <property type="entry name" value="GDSL"/>
</dbReference>
<accession>A0A8H5M5V4</accession>
<dbReference type="Pfam" id="PF00657">
    <property type="entry name" value="Lipase_GDSL"/>
    <property type="match status" value="1"/>
</dbReference>
<dbReference type="GO" id="GO:0016788">
    <property type="term" value="F:hydrolase activity, acting on ester bonds"/>
    <property type="evidence" value="ECO:0007669"/>
    <property type="project" value="InterPro"/>
</dbReference>
<keyword evidence="2" id="KW-0732">Signal</keyword>
<dbReference type="CDD" id="cd01846">
    <property type="entry name" value="fatty_acyltransferase_like"/>
    <property type="match status" value="1"/>
</dbReference>
<dbReference type="AlphaFoldDB" id="A0A8H5M5V4"/>
<protein>
    <recommendedName>
        <fullName evidence="5">GDSL lipase/acylhydrolase</fullName>
    </recommendedName>
</protein>
<organism evidence="3 4">
    <name type="scientific">Tricholomella constricta</name>
    <dbReference type="NCBI Taxonomy" id="117010"/>
    <lineage>
        <taxon>Eukaryota</taxon>
        <taxon>Fungi</taxon>
        <taxon>Dikarya</taxon>
        <taxon>Basidiomycota</taxon>
        <taxon>Agaricomycotina</taxon>
        <taxon>Agaricomycetes</taxon>
        <taxon>Agaricomycetidae</taxon>
        <taxon>Agaricales</taxon>
        <taxon>Tricholomatineae</taxon>
        <taxon>Lyophyllaceae</taxon>
        <taxon>Tricholomella</taxon>
    </lineage>
</organism>
<dbReference type="Gene3D" id="3.40.50.1110">
    <property type="entry name" value="SGNH hydrolase"/>
    <property type="match status" value="1"/>
</dbReference>
<name>A0A8H5M5V4_9AGAR</name>
<evidence type="ECO:0000313" key="3">
    <source>
        <dbReference type="EMBL" id="KAF5381804.1"/>
    </source>
</evidence>
<keyword evidence="1" id="KW-0378">Hydrolase</keyword>
<dbReference type="InterPro" id="IPR036514">
    <property type="entry name" value="SGNH_hydro_sf"/>
</dbReference>
<proteinExistence type="predicted"/>
<evidence type="ECO:0008006" key="5">
    <source>
        <dbReference type="Google" id="ProtNLM"/>
    </source>
</evidence>
<evidence type="ECO:0000256" key="2">
    <source>
        <dbReference type="SAM" id="SignalP"/>
    </source>
</evidence>
<sequence>MKLSVASLLPLAVCASTATARGVKPKQIKNLVTFGDSYTDVIDVGDGGVAWPVYAAGYAHVSLHPFARSGATCSNKITYRPFPPVFESQLPQYFSETSDGSLRLDPKETIYTLWIGTNDLGINSLVTGGNKASIVDVSVCMVNWVKVLHASGARNFLLQNMIPLQNTPIYAPVSYPNRFWTAPRNTTAWSVLMRELVLSGNALTKLMLEALAPALPGSHIGLFDSHALFTDMYEHPATYLNGTAPLNVTGSVDSCVFEENGSSASCTKVNGPARDSFLWYDELHPSEQAHRTVAREVATVIQGGRIKDVEIQLVDPG</sequence>
<dbReference type="OrthoDB" id="1600564at2759"/>
<gene>
    <name evidence="3" type="ORF">D9615_005588</name>
</gene>
<dbReference type="Proteomes" id="UP000565441">
    <property type="component" value="Unassembled WGS sequence"/>
</dbReference>
<reference evidence="3 4" key="1">
    <citation type="journal article" date="2020" name="ISME J.">
        <title>Uncovering the hidden diversity of litter-decomposition mechanisms in mushroom-forming fungi.</title>
        <authorList>
            <person name="Floudas D."/>
            <person name="Bentzer J."/>
            <person name="Ahren D."/>
            <person name="Johansson T."/>
            <person name="Persson P."/>
            <person name="Tunlid A."/>
        </authorList>
    </citation>
    <scope>NUCLEOTIDE SEQUENCE [LARGE SCALE GENOMIC DNA]</scope>
    <source>
        <strain evidence="3 4">CBS 661.87</strain>
    </source>
</reference>
<evidence type="ECO:0000256" key="1">
    <source>
        <dbReference type="ARBA" id="ARBA00022801"/>
    </source>
</evidence>